<dbReference type="PANTHER" id="PTHR30336:SF4">
    <property type="entry name" value="ENVELOPE BIOGENESIS FACTOR ELYC"/>
    <property type="match status" value="1"/>
</dbReference>
<sequence length="115" mass="13325">EAKVIVSGGQGEDEDIPEAQSMRNYLMVHGIDENRILMEDQSTNTYENLKFSMDLYDVKHAVVVSNTYHLYRTKIIAKRLGMKMEALAAETPMRSKKKMYVREYAAIMKTILFDR</sequence>
<gene>
    <name evidence="2" type="ORF">FC699_28520</name>
</gene>
<dbReference type="GO" id="GO:0043164">
    <property type="term" value="P:Gram-negative-bacterium-type cell wall biogenesis"/>
    <property type="evidence" value="ECO:0007669"/>
    <property type="project" value="TreeGrafter"/>
</dbReference>
<dbReference type="Pfam" id="PF02698">
    <property type="entry name" value="DUF218"/>
    <property type="match status" value="1"/>
</dbReference>
<name>A0A4U3AHQ7_9BACI</name>
<dbReference type="GO" id="GO:0005886">
    <property type="term" value="C:plasma membrane"/>
    <property type="evidence" value="ECO:0007669"/>
    <property type="project" value="TreeGrafter"/>
</dbReference>
<evidence type="ECO:0000313" key="3">
    <source>
        <dbReference type="Proteomes" id="UP000305222"/>
    </source>
</evidence>
<dbReference type="PANTHER" id="PTHR30336">
    <property type="entry name" value="INNER MEMBRANE PROTEIN, PROBABLE PERMEASE"/>
    <property type="match status" value="1"/>
</dbReference>
<dbReference type="InterPro" id="IPR051599">
    <property type="entry name" value="Cell_Envelope_Assoc"/>
</dbReference>
<protein>
    <submittedName>
        <fullName evidence="2">YdcF family protein</fullName>
    </submittedName>
</protein>
<proteinExistence type="predicted"/>
<feature type="non-terminal residue" evidence="2">
    <location>
        <position position="1"/>
    </location>
</feature>
<evidence type="ECO:0000259" key="1">
    <source>
        <dbReference type="Pfam" id="PF02698"/>
    </source>
</evidence>
<comment type="caution">
    <text evidence="2">The sequence shown here is derived from an EMBL/GenBank/DDBJ whole genome shotgun (WGS) entry which is preliminary data.</text>
</comment>
<dbReference type="CDD" id="cd06259">
    <property type="entry name" value="YdcF-like"/>
    <property type="match status" value="1"/>
</dbReference>
<dbReference type="Gene3D" id="3.40.50.620">
    <property type="entry name" value="HUPs"/>
    <property type="match status" value="1"/>
</dbReference>
<organism evidence="2 3">
    <name type="scientific">Bacillus wiedmannii</name>
    <dbReference type="NCBI Taxonomy" id="1890302"/>
    <lineage>
        <taxon>Bacteria</taxon>
        <taxon>Bacillati</taxon>
        <taxon>Bacillota</taxon>
        <taxon>Bacilli</taxon>
        <taxon>Bacillales</taxon>
        <taxon>Bacillaceae</taxon>
        <taxon>Bacillus</taxon>
        <taxon>Bacillus cereus group</taxon>
    </lineage>
</organism>
<accession>A0A4U3AHQ7</accession>
<reference evidence="2 3" key="1">
    <citation type="journal article" date="2019" name="Environ. Microbiol.">
        <title>An active ?-lactamase is a part of an orchestrated cell wall stress resistance network of Bacillus subtilis and related rhizosphere species.</title>
        <authorList>
            <person name="Bucher T."/>
            <person name="Keren-Paz A."/>
            <person name="Hausser J."/>
            <person name="Olender T."/>
            <person name="Cytryn E."/>
            <person name="Kolodkin-Gal I."/>
        </authorList>
    </citation>
    <scope>NUCLEOTIDE SEQUENCE [LARGE SCALE GENOMIC DNA]</scope>
    <source>
        <strain evidence="2 3">I5</strain>
    </source>
</reference>
<evidence type="ECO:0000313" key="2">
    <source>
        <dbReference type="EMBL" id="TKI88156.1"/>
    </source>
</evidence>
<dbReference type="EMBL" id="SZON01002261">
    <property type="protein sequence ID" value="TKI88156.1"/>
    <property type="molecule type" value="Genomic_DNA"/>
</dbReference>
<dbReference type="Proteomes" id="UP000305222">
    <property type="component" value="Unassembled WGS sequence"/>
</dbReference>
<dbReference type="InterPro" id="IPR014729">
    <property type="entry name" value="Rossmann-like_a/b/a_fold"/>
</dbReference>
<dbReference type="GO" id="GO:0000270">
    <property type="term" value="P:peptidoglycan metabolic process"/>
    <property type="evidence" value="ECO:0007669"/>
    <property type="project" value="TreeGrafter"/>
</dbReference>
<feature type="domain" description="DUF218" evidence="1">
    <location>
        <begin position="3"/>
        <end position="105"/>
    </location>
</feature>
<dbReference type="InterPro" id="IPR003848">
    <property type="entry name" value="DUF218"/>
</dbReference>
<dbReference type="AlphaFoldDB" id="A0A4U3AHQ7"/>